<reference evidence="6 7" key="1">
    <citation type="submission" date="2023-04" db="EMBL/GenBank/DDBJ databases">
        <title>Fusibacter bizertensis strain WBS, isolated from littoral bottom sediments of the Arctic seas - biochemical and genomic analysis.</title>
        <authorList>
            <person name="Brioukhanov A.L."/>
        </authorList>
    </citation>
    <scope>NUCLEOTIDE SEQUENCE [LARGE SCALE GENOMIC DNA]</scope>
    <source>
        <strain evidence="6 7">WBS</strain>
    </source>
</reference>
<keyword evidence="7" id="KW-1185">Reference proteome</keyword>
<keyword evidence="2 5" id="KW-0812">Transmembrane</keyword>
<proteinExistence type="predicted"/>
<comment type="subcellular location">
    <subcellularLocation>
        <location evidence="1">Membrane</location>
        <topology evidence="1">Multi-pass membrane protein</topology>
    </subcellularLocation>
</comment>
<dbReference type="Proteomes" id="UP001158045">
    <property type="component" value="Unassembled WGS sequence"/>
</dbReference>
<dbReference type="InterPro" id="IPR003825">
    <property type="entry name" value="Colicin-V_CvpA"/>
</dbReference>
<dbReference type="EMBL" id="JARYZI010000010">
    <property type="protein sequence ID" value="MDH8679207.1"/>
    <property type="molecule type" value="Genomic_DNA"/>
</dbReference>
<keyword evidence="3 5" id="KW-1133">Transmembrane helix</keyword>
<evidence type="ECO:0000256" key="4">
    <source>
        <dbReference type="ARBA" id="ARBA00023136"/>
    </source>
</evidence>
<protein>
    <submittedName>
        <fullName evidence="6">CvpA family protein</fullName>
    </submittedName>
</protein>
<accession>A0ABT6NFJ5</accession>
<feature type="transmembrane region" description="Helical" evidence="5">
    <location>
        <begin position="134"/>
        <end position="157"/>
    </location>
</feature>
<name>A0ABT6NFJ5_9FIRM</name>
<feature type="transmembrane region" description="Helical" evidence="5">
    <location>
        <begin position="24"/>
        <end position="45"/>
    </location>
</feature>
<dbReference type="RefSeq" id="WP_281095101.1">
    <property type="nucleotide sequence ID" value="NZ_JARYZI010000010.1"/>
</dbReference>
<evidence type="ECO:0000256" key="1">
    <source>
        <dbReference type="ARBA" id="ARBA00004141"/>
    </source>
</evidence>
<evidence type="ECO:0000256" key="2">
    <source>
        <dbReference type="ARBA" id="ARBA00022692"/>
    </source>
</evidence>
<feature type="transmembrane region" description="Helical" evidence="5">
    <location>
        <begin position="177"/>
        <end position="197"/>
    </location>
</feature>
<dbReference type="Pfam" id="PF02674">
    <property type="entry name" value="Colicin_V"/>
    <property type="match status" value="1"/>
</dbReference>
<keyword evidence="4 5" id="KW-0472">Membrane</keyword>
<evidence type="ECO:0000313" key="6">
    <source>
        <dbReference type="EMBL" id="MDH8679207.1"/>
    </source>
</evidence>
<evidence type="ECO:0000313" key="7">
    <source>
        <dbReference type="Proteomes" id="UP001158045"/>
    </source>
</evidence>
<sequence length="238" mass="26852">MNWTDIAVVGIILGSTYFGWRKGFIVAAIEFVKWIASIFIARVFYVQFTDTLVDIFGDPTAKISEHVSNYLYEMLGYDPLVSKPLEMAQMDSALSSLKLPQDFEGNIKSTLMENVVNTTGGFIQVATDQMSKMVLYGLGFLLLVLLLIIMFGFLQVIGKFLSKLPIIKELNHGGGLLLGSIIGVVSVYFIMAMLGYLKSFQWAGDTLAMIEKSQFAIYFYKYNILQYMFNHMLLRGQF</sequence>
<evidence type="ECO:0000256" key="5">
    <source>
        <dbReference type="SAM" id="Phobius"/>
    </source>
</evidence>
<evidence type="ECO:0000256" key="3">
    <source>
        <dbReference type="ARBA" id="ARBA00022989"/>
    </source>
</evidence>
<comment type="caution">
    <text evidence="6">The sequence shown here is derived from an EMBL/GenBank/DDBJ whole genome shotgun (WGS) entry which is preliminary data.</text>
</comment>
<organism evidence="6 7">
    <name type="scientific">Fusibacter bizertensis</name>
    <dbReference type="NCBI Taxonomy" id="1488331"/>
    <lineage>
        <taxon>Bacteria</taxon>
        <taxon>Bacillati</taxon>
        <taxon>Bacillota</taxon>
        <taxon>Clostridia</taxon>
        <taxon>Eubacteriales</taxon>
        <taxon>Eubacteriales Family XII. Incertae Sedis</taxon>
        <taxon>Fusibacter</taxon>
    </lineage>
</organism>
<gene>
    <name evidence="6" type="ORF">QE109_13705</name>
</gene>